<dbReference type="InterPro" id="IPR041657">
    <property type="entry name" value="HTH_17"/>
</dbReference>
<evidence type="ECO:0000313" key="3">
    <source>
        <dbReference type="Proteomes" id="UP000199223"/>
    </source>
</evidence>
<dbReference type="AlphaFoldDB" id="A0A1H7AWP2"/>
<keyword evidence="3" id="KW-1185">Reference proteome</keyword>
<feature type="domain" description="Helix-turn-helix" evidence="1">
    <location>
        <begin position="14"/>
        <end position="57"/>
    </location>
</feature>
<dbReference type="Pfam" id="PF12728">
    <property type="entry name" value="HTH_17"/>
    <property type="match status" value="1"/>
</dbReference>
<gene>
    <name evidence="2" type="ORF">SAMN04488058_1152</name>
</gene>
<evidence type="ECO:0000259" key="1">
    <source>
        <dbReference type="Pfam" id="PF12728"/>
    </source>
</evidence>
<proteinExistence type="predicted"/>
<accession>A0A1H7AWP2</accession>
<organism evidence="2 3">
    <name type="scientific">Deinococcus reticulitermitis</name>
    <dbReference type="NCBI Taxonomy" id="856736"/>
    <lineage>
        <taxon>Bacteria</taxon>
        <taxon>Thermotogati</taxon>
        <taxon>Deinococcota</taxon>
        <taxon>Deinococci</taxon>
        <taxon>Deinococcales</taxon>
        <taxon>Deinococcaceae</taxon>
        <taxon>Deinococcus</taxon>
    </lineage>
</organism>
<protein>
    <submittedName>
        <fullName evidence="2">DNA binding domain-containing protein, excisionase family</fullName>
    </submittedName>
</protein>
<sequence>MTLEEFMSSEFHKVPDVAKFAALGRNTVYAAVNKGELKARRYGNTLRIRTGDALEWLGIELPGGNGAAERQGQYVGSQT</sequence>
<reference evidence="3" key="1">
    <citation type="submission" date="2016-10" db="EMBL/GenBank/DDBJ databases">
        <authorList>
            <person name="Varghese N."/>
            <person name="Submissions S."/>
        </authorList>
    </citation>
    <scope>NUCLEOTIDE SEQUENCE [LARGE SCALE GENOMIC DNA]</scope>
    <source>
        <strain evidence="3">CGMCC 1.10218</strain>
    </source>
</reference>
<dbReference type="Proteomes" id="UP000199223">
    <property type="component" value="Unassembled WGS sequence"/>
</dbReference>
<dbReference type="STRING" id="856736.SAMN04488058_1152"/>
<dbReference type="EMBL" id="FNZA01000015">
    <property type="protein sequence ID" value="SEJ70021.1"/>
    <property type="molecule type" value="Genomic_DNA"/>
</dbReference>
<evidence type="ECO:0000313" key="2">
    <source>
        <dbReference type="EMBL" id="SEJ70021.1"/>
    </source>
</evidence>
<name>A0A1H7AWP2_9DEIO</name>
<dbReference type="RefSeq" id="WP_143068377.1">
    <property type="nucleotide sequence ID" value="NZ_FNZA01000015.1"/>
</dbReference>